<accession>A0A857JRG9</accession>
<keyword evidence="1" id="KW-0614">Plasmid</keyword>
<organism evidence="1 2">
    <name type="scientific">Paraglaciecola mesophila</name>
    <dbReference type="NCBI Taxonomy" id="197222"/>
    <lineage>
        <taxon>Bacteria</taxon>
        <taxon>Pseudomonadati</taxon>
        <taxon>Pseudomonadota</taxon>
        <taxon>Gammaproteobacteria</taxon>
        <taxon>Alteromonadales</taxon>
        <taxon>Alteromonadaceae</taxon>
        <taxon>Paraglaciecola</taxon>
    </lineage>
</organism>
<keyword evidence="2" id="KW-1185">Reference proteome</keyword>
<name>A0A857JRG9_9ALTE</name>
<evidence type="ECO:0000313" key="1">
    <source>
        <dbReference type="EMBL" id="QHJ14056.1"/>
    </source>
</evidence>
<protein>
    <submittedName>
        <fullName evidence="1">Uncharacterized protein</fullName>
    </submittedName>
</protein>
<reference evidence="1 2" key="1">
    <citation type="submission" date="2019-12" db="EMBL/GenBank/DDBJ databases">
        <title>Genome sequencing and assembly of endphytes of Porphyra tenera.</title>
        <authorList>
            <person name="Park J.M."/>
            <person name="Shin R."/>
            <person name="Jo S.H."/>
        </authorList>
    </citation>
    <scope>NUCLEOTIDE SEQUENCE [LARGE SCALE GENOMIC DNA]</scope>
    <source>
        <strain evidence="1 2">GPM4</strain>
        <plasmid evidence="1 2">unnamed</plasmid>
    </source>
</reference>
<dbReference type="KEGG" id="pmes:FX988_04338"/>
<evidence type="ECO:0000313" key="2">
    <source>
        <dbReference type="Proteomes" id="UP000464524"/>
    </source>
</evidence>
<dbReference type="AlphaFoldDB" id="A0A857JRG9"/>
<dbReference type="RefSeq" id="WP_160182290.1">
    <property type="nucleotide sequence ID" value="NZ_CP047657.1"/>
</dbReference>
<dbReference type="EMBL" id="CP047657">
    <property type="protein sequence ID" value="QHJ14056.1"/>
    <property type="molecule type" value="Genomic_DNA"/>
</dbReference>
<proteinExistence type="predicted"/>
<geneLocation type="plasmid" evidence="1 2">
    <name>unnamed</name>
</geneLocation>
<sequence length="49" mass="5570">MDTIALAAERELAEYENLEFQNTTYVGPYCALWDNPSLTVGERDAMIPF</sequence>
<gene>
    <name evidence="1" type="ORF">FX988_04338</name>
</gene>
<dbReference type="Proteomes" id="UP000464524">
    <property type="component" value="Plasmid unnamed"/>
</dbReference>